<name>A0ABQ7QV88_PLUXY</name>
<proteinExistence type="predicted"/>
<keyword evidence="4 5" id="KW-0472">Membrane</keyword>
<dbReference type="Proteomes" id="UP000823941">
    <property type="component" value="Chromosome 8"/>
</dbReference>
<reference evidence="6 7" key="1">
    <citation type="submission" date="2021-06" db="EMBL/GenBank/DDBJ databases">
        <title>A haploid diamondback moth (Plutella xylostella L.) genome assembly resolves 31 chromosomes and identifies a diamide resistance mutation.</title>
        <authorList>
            <person name="Ward C.M."/>
            <person name="Perry K.D."/>
            <person name="Baker G."/>
            <person name="Powis K."/>
            <person name="Heckel D.G."/>
            <person name="Baxter S.W."/>
        </authorList>
    </citation>
    <scope>NUCLEOTIDE SEQUENCE [LARGE SCALE GENOMIC DNA]</scope>
    <source>
        <strain evidence="6 7">LV</strain>
        <tissue evidence="6">Single pupa</tissue>
    </source>
</reference>
<comment type="caution">
    <text evidence="6">The sequence shown here is derived from an EMBL/GenBank/DDBJ whole genome shotgun (WGS) entry which is preliminary data.</text>
</comment>
<evidence type="ECO:0000256" key="1">
    <source>
        <dbReference type="ARBA" id="ARBA00004141"/>
    </source>
</evidence>
<dbReference type="InterPro" id="IPR027378">
    <property type="entry name" value="Nucleotide_channel_N"/>
</dbReference>
<organism evidence="6 7">
    <name type="scientific">Plutella xylostella</name>
    <name type="common">Diamondback moth</name>
    <name type="synonym">Plutella maculipennis</name>
    <dbReference type="NCBI Taxonomy" id="51655"/>
    <lineage>
        <taxon>Eukaryota</taxon>
        <taxon>Metazoa</taxon>
        <taxon>Ecdysozoa</taxon>
        <taxon>Arthropoda</taxon>
        <taxon>Hexapoda</taxon>
        <taxon>Insecta</taxon>
        <taxon>Pterygota</taxon>
        <taxon>Neoptera</taxon>
        <taxon>Endopterygota</taxon>
        <taxon>Lepidoptera</taxon>
        <taxon>Glossata</taxon>
        <taxon>Ditrysia</taxon>
        <taxon>Yponomeutoidea</taxon>
        <taxon>Plutellidae</taxon>
        <taxon>Plutella</taxon>
    </lineage>
</organism>
<dbReference type="PANTHER" id="PTHR11662:SF280">
    <property type="entry name" value="FI21844P1-RELATED"/>
    <property type="match status" value="1"/>
</dbReference>
<feature type="transmembrane region" description="Helical" evidence="5">
    <location>
        <begin position="58"/>
        <end position="78"/>
    </location>
</feature>
<protein>
    <submittedName>
        <fullName evidence="6">Uncharacterized protein</fullName>
    </submittedName>
</protein>
<evidence type="ECO:0000313" key="6">
    <source>
        <dbReference type="EMBL" id="KAG7308945.1"/>
    </source>
</evidence>
<keyword evidence="7" id="KW-1185">Reference proteome</keyword>
<evidence type="ECO:0000256" key="5">
    <source>
        <dbReference type="SAM" id="Phobius"/>
    </source>
</evidence>
<keyword evidence="3 5" id="KW-1133">Transmembrane helix</keyword>
<dbReference type="InterPro" id="IPR050382">
    <property type="entry name" value="MFS_Na/Anion_cotransporter"/>
</dbReference>
<dbReference type="EMBL" id="JAHIBW010000008">
    <property type="protein sequence ID" value="KAG7308945.1"/>
    <property type="molecule type" value="Genomic_DNA"/>
</dbReference>
<feature type="transmembrane region" description="Helical" evidence="5">
    <location>
        <begin position="90"/>
        <end position="117"/>
    </location>
</feature>
<evidence type="ECO:0000313" key="7">
    <source>
        <dbReference type="Proteomes" id="UP000823941"/>
    </source>
</evidence>
<gene>
    <name evidence="6" type="ORF">JYU34_006217</name>
</gene>
<accession>A0ABQ7QV88</accession>
<evidence type="ECO:0000256" key="4">
    <source>
        <dbReference type="ARBA" id="ARBA00023136"/>
    </source>
</evidence>
<dbReference type="Gene3D" id="1.20.120.540">
    <property type="entry name" value="Voltage-gated potassium channels"/>
    <property type="match status" value="1"/>
</dbReference>
<dbReference type="SUPFAM" id="SSF103473">
    <property type="entry name" value="MFS general substrate transporter"/>
    <property type="match status" value="1"/>
</dbReference>
<evidence type="ECO:0000256" key="2">
    <source>
        <dbReference type="ARBA" id="ARBA00022692"/>
    </source>
</evidence>
<dbReference type="PANTHER" id="PTHR11662">
    <property type="entry name" value="SOLUTE CARRIER FAMILY 17"/>
    <property type="match status" value="1"/>
</dbReference>
<dbReference type="InterPro" id="IPR036259">
    <property type="entry name" value="MFS_trans_sf"/>
</dbReference>
<comment type="subcellular location">
    <subcellularLocation>
        <location evidence="1">Membrane</location>
        <topology evidence="1">Multi-pass membrane protein</topology>
    </subcellularLocation>
</comment>
<evidence type="ECO:0000256" key="3">
    <source>
        <dbReference type="ARBA" id="ARBA00022989"/>
    </source>
</evidence>
<sequence>MTKVQPISAACLGVRHAQVLLLFLAMLLAHSMRTNLSLAIVAMTDPSSEDSFAWDTQLQGLILSSFLWGYVVLQVPAGEAAARWGGKLPMCVAVGGNAAVSLVLPAATYYVSMIIIYKF</sequence>
<keyword evidence="2 5" id="KW-0812">Transmembrane</keyword>